<reference evidence="2 3" key="1">
    <citation type="journal article" date="2019" name="Int. J. Syst. Evol. Microbiol.">
        <title>The Global Catalogue of Microorganisms (GCM) 10K type strain sequencing project: providing services to taxonomists for standard genome sequencing and annotation.</title>
        <authorList>
            <consortium name="The Broad Institute Genomics Platform"/>
            <consortium name="The Broad Institute Genome Sequencing Center for Infectious Disease"/>
            <person name="Wu L."/>
            <person name="Ma J."/>
        </authorList>
    </citation>
    <scope>NUCLEOTIDE SEQUENCE [LARGE SCALE GENOMIC DNA]</scope>
    <source>
        <strain evidence="2 3">JCM 15481</strain>
    </source>
</reference>
<feature type="region of interest" description="Disordered" evidence="1">
    <location>
        <begin position="19"/>
        <end position="39"/>
    </location>
</feature>
<sequence length="61" mass="6911">MGEWINPRYAEVVEFYRKKRESKPPARRPGRSGRSYGDPFVIVVDSDSRSSFIAPAGSPRP</sequence>
<comment type="caution">
    <text evidence="2">The sequence shown here is derived from an EMBL/GenBank/DDBJ whole genome shotgun (WGS) entry which is preliminary data.</text>
</comment>
<evidence type="ECO:0000313" key="2">
    <source>
        <dbReference type="EMBL" id="GAA2115538.1"/>
    </source>
</evidence>
<protein>
    <submittedName>
        <fullName evidence="2">Uncharacterized protein</fullName>
    </submittedName>
</protein>
<feature type="compositionally biased region" description="Basic residues" evidence="1">
    <location>
        <begin position="19"/>
        <end position="31"/>
    </location>
</feature>
<dbReference type="Proteomes" id="UP001500443">
    <property type="component" value="Unassembled WGS sequence"/>
</dbReference>
<accession>A0ABN2XQD5</accession>
<name>A0ABN2XQD5_9ACTN</name>
<keyword evidence="3" id="KW-1185">Reference proteome</keyword>
<evidence type="ECO:0000256" key="1">
    <source>
        <dbReference type="SAM" id="MobiDB-lite"/>
    </source>
</evidence>
<dbReference type="EMBL" id="BAAAPF010000027">
    <property type="protein sequence ID" value="GAA2115538.1"/>
    <property type="molecule type" value="Genomic_DNA"/>
</dbReference>
<evidence type="ECO:0000313" key="3">
    <source>
        <dbReference type="Proteomes" id="UP001500443"/>
    </source>
</evidence>
<gene>
    <name evidence="2" type="ORF">GCM10009802_15570</name>
</gene>
<proteinExistence type="predicted"/>
<organism evidence="2 3">
    <name type="scientific">Streptomyces synnematoformans</name>
    <dbReference type="NCBI Taxonomy" id="415721"/>
    <lineage>
        <taxon>Bacteria</taxon>
        <taxon>Bacillati</taxon>
        <taxon>Actinomycetota</taxon>
        <taxon>Actinomycetes</taxon>
        <taxon>Kitasatosporales</taxon>
        <taxon>Streptomycetaceae</taxon>
        <taxon>Streptomyces</taxon>
    </lineage>
</organism>